<dbReference type="PANTHER" id="PTHR47331:SF1">
    <property type="entry name" value="GAG-LIKE PROTEIN"/>
    <property type="match status" value="1"/>
</dbReference>
<gene>
    <name evidence="1" type="ORF">PoB_002504300</name>
</gene>
<evidence type="ECO:0000313" key="2">
    <source>
        <dbReference type="Proteomes" id="UP000735302"/>
    </source>
</evidence>
<dbReference type="EMBL" id="BLXT01002860">
    <property type="protein sequence ID" value="GFN98537.1"/>
    <property type="molecule type" value="Genomic_DNA"/>
</dbReference>
<name>A0AAV3ZUI5_9GAST</name>
<keyword evidence="2" id="KW-1185">Reference proteome</keyword>
<sequence length="184" mass="20968">MKSELWLHGPDDTGYEISDEELEVSESDEIALEKETRQNAMLVAPSESPLVEYERFSKFEKLLRVTALIIRFVSNLKSKTLAHGILPGDQRNLRQAHKLILSDLQKRSYSQELADLRSYGMVCKQSSLFTLAPFLDKEGVIRVKGGLGEANDLTYEEKHPIIILKGYVLFLLVKSQHENFNMQA</sequence>
<comment type="caution">
    <text evidence="1">The sequence shown here is derived from an EMBL/GenBank/DDBJ whole genome shotgun (WGS) entry which is preliminary data.</text>
</comment>
<dbReference type="Proteomes" id="UP000735302">
    <property type="component" value="Unassembled WGS sequence"/>
</dbReference>
<proteinExistence type="predicted"/>
<accession>A0AAV3ZUI5</accession>
<reference evidence="1 2" key="1">
    <citation type="journal article" date="2021" name="Elife">
        <title>Chloroplast acquisition without the gene transfer in kleptoplastic sea slugs, Plakobranchus ocellatus.</title>
        <authorList>
            <person name="Maeda T."/>
            <person name="Takahashi S."/>
            <person name="Yoshida T."/>
            <person name="Shimamura S."/>
            <person name="Takaki Y."/>
            <person name="Nagai Y."/>
            <person name="Toyoda A."/>
            <person name="Suzuki Y."/>
            <person name="Arimoto A."/>
            <person name="Ishii H."/>
            <person name="Satoh N."/>
            <person name="Nishiyama T."/>
            <person name="Hasebe M."/>
            <person name="Maruyama T."/>
            <person name="Minagawa J."/>
            <person name="Obokata J."/>
            <person name="Shigenobu S."/>
        </authorList>
    </citation>
    <scope>NUCLEOTIDE SEQUENCE [LARGE SCALE GENOMIC DNA]</scope>
</reference>
<evidence type="ECO:0000313" key="1">
    <source>
        <dbReference type="EMBL" id="GFN98537.1"/>
    </source>
</evidence>
<dbReference type="PANTHER" id="PTHR47331">
    <property type="entry name" value="PHD-TYPE DOMAIN-CONTAINING PROTEIN"/>
    <property type="match status" value="1"/>
</dbReference>
<dbReference type="AlphaFoldDB" id="A0AAV3ZUI5"/>
<organism evidence="1 2">
    <name type="scientific">Plakobranchus ocellatus</name>
    <dbReference type="NCBI Taxonomy" id="259542"/>
    <lineage>
        <taxon>Eukaryota</taxon>
        <taxon>Metazoa</taxon>
        <taxon>Spiralia</taxon>
        <taxon>Lophotrochozoa</taxon>
        <taxon>Mollusca</taxon>
        <taxon>Gastropoda</taxon>
        <taxon>Heterobranchia</taxon>
        <taxon>Euthyneura</taxon>
        <taxon>Panpulmonata</taxon>
        <taxon>Sacoglossa</taxon>
        <taxon>Placobranchoidea</taxon>
        <taxon>Plakobranchidae</taxon>
        <taxon>Plakobranchus</taxon>
    </lineage>
</organism>
<protein>
    <submittedName>
        <fullName evidence="1">Retrovirus-related pol polyprotein from transposon 17.6</fullName>
    </submittedName>
</protein>